<reference evidence="6 7" key="1">
    <citation type="submission" date="2017-03" db="EMBL/GenBank/DDBJ databases">
        <title>Genome sequence of Clostridium chromiireducens DSM 23318.</title>
        <authorList>
            <person name="Poehlein A."/>
            <person name="Daniel R."/>
        </authorList>
    </citation>
    <scope>NUCLEOTIDE SEQUENCE [LARGE SCALE GENOMIC DNA]</scope>
    <source>
        <strain evidence="6 7">DSM 23318</strain>
    </source>
</reference>
<dbReference type="InterPro" id="IPR002577">
    <property type="entry name" value="HTH_HxlR"/>
</dbReference>
<dbReference type="Gene3D" id="1.10.10.10">
    <property type="entry name" value="Winged helix-like DNA-binding domain superfamily/Winged helix DNA-binding domain"/>
    <property type="match status" value="1"/>
</dbReference>
<dbReference type="PANTHER" id="PTHR33204:SF29">
    <property type="entry name" value="TRANSCRIPTIONAL REGULATOR"/>
    <property type="match status" value="1"/>
</dbReference>
<evidence type="ECO:0000313" key="7">
    <source>
        <dbReference type="Proteomes" id="UP000191056"/>
    </source>
</evidence>
<dbReference type="PROSITE" id="PS51118">
    <property type="entry name" value="HTH_HXLR"/>
    <property type="match status" value="1"/>
</dbReference>
<feature type="domain" description="HTH hxlR-type" evidence="4">
    <location>
        <begin position="28"/>
        <end position="127"/>
    </location>
</feature>
<dbReference type="InterPro" id="IPR036388">
    <property type="entry name" value="WH-like_DNA-bd_sf"/>
</dbReference>
<dbReference type="Pfam" id="PF01638">
    <property type="entry name" value="HxlR"/>
    <property type="match status" value="1"/>
</dbReference>
<dbReference type="OrthoDB" id="9791143at2"/>
<evidence type="ECO:0000256" key="3">
    <source>
        <dbReference type="ARBA" id="ARBA00023163"/>
    </source>
</evidence>
<protein>
    <submittedName>
        <fullName evidence="6">HTH-type transcriptional activator HxlR</fullName>
    </submittedName>
    <submittedName>
        <fullName evidence="5">Transcriptional regulator</fullName>
    </submittedName>
</protein>
<accession>A0A1V4ITG6</accession>
<dbReference type="InterPro" id="IPR036390">
    <property type="entry name" value="WH_DNA-bd_sf"/>
</dbReference>
<dbReference type="STRING" id="225345.CLCHR_16520"/>
<organism evidence="6 7">
    <name type="scientific">Clostridium chromiireducens</name>
    <dbReference type="NCBI Taxonomy" id="225345"/>
    <lineage>
        <taxon>Bacteria</taxon>
        <taxon>Bacillati</taxon>
        <taxon>Bacillota</taxon>
        <taxon>Clostridia</taxon>
        <taxon>Eubacteriales</taxon>
        <taxon>Clostridiaceae</taxon>
        <taxon>Clostridium</taxon>
    </lineage>
</organism>
<dbReference type="SUPFAM" id="SSF46785">
    <property type="entry name" value="Winged helix' DNA-binding domain"/>
    <property type="match status" value="1"/>
</dbReference>
<dbReference type="EMBL" id="WSRQ01000007">
    <property type="protein sequence ID" value="MVX63277.1"/>
    <property type="molecule type" value="Genomic_DNA"/>
</dbReference>
<dbReference type="RefSeq" id="WP_079439218.1">
    <property type="nucleotide sequence ID" value="NZ_MZGT01000018.1"/>
</dbReference>
<proteinExistence type="predicted"/>
<gene>
    <name evidence="6" type="primary">hxlR_4</name>
    <name evidence="6" type="ORF">CLCHR_16520</name>
    <name evidence="5" type="ORF">GKZ28_06135</name>
</gene>
<dbReference type="PANTHER" id="PTHR33204">
    <property type="entry name" value="TRANSCRIPTIONAL REGULATOR, MARR FAMILY"/>
    <property type="match status" value="1"/>
</dbReference>
<keyword evidence="3" id="KW-0804">Transcription</keyword>
<evidence type="ECO:0000313" key="6">
    <source>
        <dbReference type="EMBL" id="OPJ63312.1"/>
    </source>
</evidence>
<reference evidence="5" key="2">
    <citation type="submission" date="2019-12" db="EMBL/GenBank/DDBJ databases">
        <title>Microbes associate with the intestines of laboratory mice.</title>
        <authorList>
            <person name="Navarre W."/>
            <person name="Wong E."/>
        </authorList>
    </citation>
    <scope>NUCLEOTIDE SEQUENCE</scope>
    <source>
        <strain evidence="5">NM79_F5</strain>
    </source>
</reference>
<keyword evidence="2" id="KW-0238">DNA-binding</keyword>
<sequence length="127" mass="15026">MATKQELEQYLDELRSCNNENYEGNTECPVKYTLEVIGGKWKLRILVKLLKNDVVRFNELKREIPGITNTMLSNSLRELEKDQLIIRNQYNEMPLRVEYELTNKGKSLLPLLYELYNWGRSQVESNI</sequence>
<dbReference type="Proteomes" id="UP000656077">
    <property type="component" value="Unassembled WGS sequence"/>
</dbReference>
<dbReference type="GO" id="GO:0003677">
    <property type="term" value="F:DNA binding"/>
    <property type="evidence" value="ECO:0007669"/>
    <property type="project" value="UniProtKB-KW"/>
</dbReference>
<evidence type="ECO:0000313" key="5">
    <source>
        <dbReference type="EMBL" id="MVX63277.1"/>
    </source>
</evidence>
<dbReference type="Proteomes" id="UP000191056">
    <property type="component" value="Unassembled WGS sequence"/>
</dbReference>
<name>A0A1V4ITG6_9CLOT</name>
<keyword evidence="7" id="KW-1185">Reference proteome</keyword>
<dbReference type="EMBL" id="MZGT01000018">
    <property type="protein sequence ID" value="OPJ63312.1"/>
    <property type="molecule type" value="Genomic_DNA"/>
</dbReference>
<dbReference type="AlphaFoldDB" id="A0A1V4ITG6"/>
<keyword evidence="1" id="KW-0805">Transcription regulation</keyword>
<comment type="caution">
    <text evidence="6">The sequence shown here is derived from an EMBL/GenBank/DDBJ whole genome shotgun (WGS) entry which is preliminary data.</text>
</comment>
<evidence type="ECO:0000256" key="1">
    <source>
        <dbReference type="ARBA" id="ARBA00023015"/>
    </source>
</evidence>
<evidence type="ECO:0000259" key="4">
    <source>
        <dbReference type="PROSITE" id="PS51118"/>
    </source>
</evidence>
<evidence type="ECO:0000256" key="2">
    <source>
        <dbReference type="ARBA" id="ARBA00023125"/>
    </source>
</evidence>